<keyword evidence="4" id="KW-1003">Cell membrane</keyword>
<evidence type="ECO:0000259" key="14">
    <source>
        <dbReference type="SMART" id="SM00867"/>
    </source>
</evidence>
<dbReference type="GO" id="GO:0022904">
    <property type="term" value="P:respiratory electron transport chain"/>
    <property type="evidence" value="ECO:0007669"/>
    <property type="project" value="InterPro"/>
</dbReference>
<dbReference type="InterPro" id="IPR036761">
    <property type="entry name" value="TTHA0802/YceI-like_sf"/>
</dbReference>
<keyword evidence="3" id="KW-0813">Transport</keyword>
<dbReference type="SUPFAM" id="SSF101874">
    <property type="entry name" value="YceI-like"/>
    <property type="match status" value="1"/>
</dbReference>
<dbReference type="GO" id="GO:0046872">
    <property type="term" value="F:metal ion binding"/>
    <property type="evidence" value="ECO:0007669"/>
    <property type="project" value="UniProtKB-KW"/>
</dbReference>
<reference evidence="15 16" key="1">
    <citation type="submission" date="2016-06" db="EMBL/GenBank/DDBJ databases">
        <title>Microsymbionts genomes from the relict species Vavilovia formosa.</title>
        <authorList>
            <person name="Chirak E."/>
            <person name="Kimeklis A."/>
            <person name="Andronov E."/>
        </authorList>
    </citation>
    <scope>NUCLEOTIDE SEQUENCE [LARGE SCALE GENOMIC DNA]</scope>
    <source>
        <strain evidence="15 16">Vaf10</strain>
    </source>
</reference>
<protein>
    <recommendedName>
        <fullName evidence="14">Lipid/polyisoprenoid-binding YceI-like domain-containing protein</fullName>
    </recommendedName>
</protein>
<evidence type="ECO:0000256" key="2">
    <source>
        <dbReference type="ARBA" id="ARBA00004651"/>
    </source>
</evidence>
<accession>A0A1B1C4U9</accession>
<feature type="domain" description="Lipid/polyisoprenoid-binding YceI-like" evidence="14">
    <location>
        <begin position="241"/>
        <end position="401"/>
    </location>
</feature>
<evidence type="ECO:0000256" key="10">
    <source>
        <dbReference type="ARBA" id="ARBA00023004"/>
    </source>
</evidence>
<evidence type="ECO:0000256" key="8">
    <source>
        <dbReference type="ARBA" id="ARBA00022982"/>
    </source>
</evidence>
<keyword evidence="7" id="KW-0479">Metal-binding</keyword>
<dbReference type="RefSeq" id="WP_065279396.1">
    <property type="nucleotide sequence ID" value="NZ_CP016286.1"/>
</dbReference>
<dbReference type="GO" id="GO:0009055">
    <property type="term" value="F:electron transfer activity"/>
    <property type="evidence" value="ECO:0007669"/>
    <property type="project" value="InterPro"/>
</dbReference>
<sequence>MSATHSVRAYSMGAMILHWLIAALILTQLAMGFLMSRVESVPDTLRFAMFQWHKTFGIAVLTLTIARIAWRLFHTPPAHAPMRRAEQVAASIVHALFYALMLVVPLTGWLLVSASSTGIPTLLFLSDTLVWPHLPIPVWMRATVEAASENAHVILAYGFGLLLVLHVAGALKHSVIDRMPSFSRMIPVGWLRRMPSSAIGVLVSVVLALCFIGGGLLISRTGGTASVNAADLGSTEASPSSWVIDKTKSALTYTINFSGTPTAGTIGKWDAFIEFDPDNLGAAKARIAIDAASIDFDNSFVRPNIGGDDGLQTATHPLVEVVLDHFETAGEAYFGKGNALVRGVTVPVSVPFTMHRDGAGRAIVAGTAELDRLALGLGLQNDGKGEWLDKVIRVTFKLEATPSGPTS</sequence>
<evidence type="ECO:0000256" key="9">
    <source>
        <dbReference type="ARBA" id="ARBA00022989"/>
    </source>
</evidence>
<dbReference type="Pfam" id="PF01292">
    <property type="entry name" value="Ni_hydr_CYTB"/>
    <property type="match status" value="1"/>
</dbReference>
<feature type="transmembrane region" description="Helical" evidence="13">
    <location>
        <begin position="154"/>
        <end position="176"/>
    </location>
</feature>
<dbReference type="GO" id="GO:0020037">
    <property type="term" value="F:heme binding"/>
    <property type="evidence" value="ECO:0007669"/>
    <property type="project" value="TreeGrafter"/>
</dbReference>
<dbReference type="Gene3D" id="1.20.950.20">
    <property type="entry name" value="Transmembrane di-heme cytochromes, Chain C"/>
    <property type="match status" value="1"/>
</dbReference>
<comment type="subcellular location">
    <subcellularLocation>
        <location evidence="2">Cell membrane</location>
        <topology evidence="2">Multi-pass membrane protein</topology>
    </subcellularLocation>
</comment>
<dbReference type="InterPro" id="IPR011577">
    <property type="entry name" value="Cyt_b561_bac/Ni-Hgenase"/>
</dbReference>
<name>A0A1B1C4U9_RHILE</name>
<dbReference type="SUPFAM" id="SSF81342">
    <property type="entry name" value="Transmembrane di-heme cytochromes"/>
    <property type="match status" value="1"/>
</dbReference>
<evidence type="ECO:0000256" key="6">
    <source>
        <dbReference type="ARBA" id="ARBA00022692"/>
    </source>
</evidence>
<comment type="similarity">
    <text evidence="12">Belongs to the cytochrome b561 family.</text>
</comment>
<dbReference type="AlphaFoldDB" id="A0A1B1C4U9"/>
<dbReference type="GO" id="GO:0005886">
    <property type="term" value="C:plasma membrane"/>
    <property type="evidence" value="ECO:0007669"/>
    <property type="project" value="UniProtKB-SubCell"/>
</dbReference>
<proteinExistence type="inferred from homology"/>
<evidence type="ECO:0000256" key="1">
    <source>
        <dbReference type="ARBA" id="ARBA00001970"/>
    </source>
</evidence>
<comment type="cofactor">
    <cofactor evidence="1">
        <name>heme b</name>
        <dbReference type="ChEBI" id="CHEBI:60344"/>
    </cofactor>
</comment>
<keyword evidence="8" id="KW-0249">Electron transport</keyword>
<dbReference type="InterPro" id="IPR007372">
    <property type="entry name" value="Lipid/polyisoprenoid-bd_YceI"/>
</dbReference>
<dbReference type="SMART" id="SM00867">
    <property type="entry name" value="YceI"/>
    <property type="match status" value="1"/>
</dbReference>
<keyword evidence="11 13" id="KW-0472">Membrane</keyword>
<evidence type="ECO:0000256" key="13">
    <source>
        <dbReference type="SAM" id="Phobius"/>
    </source>
</evidence>
<dbReference type="EMBL" id="CP016286">
    <property type="protein sequence ID" value="ANP84808.1"/>
    <property type="molecule type" value="Genomic_DNA"/>
</dbReference>
<dbReference type="InterPro" id="IPR016174">
    <property type="entry name" value="Di-haem_cyt_TM"/>
</dbReference>
<evidence type="ECO:0000256" key="3">
    <source>
        <dbReference type="ARBA" id="ARBA00022448"/>
    </source>
</evidence>
<keyword evidence="5" id="KW-0349">Heme</keyword>
<evidence type="ECO:0000313" key="15">
    <source>
        <dbReference type="EMBL" id="ANP84808.1"/>
    </source>
</evidence>
<evidence type="ECO:0000313" key="16">
    <source>
        <dbReference type="Proteomes" id="UP000092691"/>
    </source>
</evidence>
<dbReference type="OrthoDB" id="1247465at2"/>
<dbReference type="Proteomes" id="UP000092691">
    <property type="component" value="Chromosome"/>
</dbReference>
<keyword evidence="9 13" id="KW-1133">Transmembrane helix</keyword>
<feature type="transmembrane region" description="Helical" evidence="13">
    <location>
        <begin position="55"/>
        <end position="73"/>
    </location>
</feature>
<dbReference type="PANTHER" id="PTHR30529">
    <property type="entry name" value="CYTOCHROME B561"/>
    <property type="match status" value="1"/>
</dbReference>
<gene>
    <name evidence="15" type="ORF">BA011_03000</name>
</gene>
<keyword evidence="6 13" id="KW-0812">Transmembrane</keyword>
<organism evidence="15 16">
    <name type="scientific">Rhizobium leguminosarum</name>
    <dbReference type="NCBI Taxonomy" id="384"/>
    <lineage>
        <taxon>Bacteria</taxon>
        <taxon>Pseudomonadati</taxon>
        <taxon>Pseudomonadota</taxon>
        <taxon>Alphaproteobacteria</taxon>
        <taxon>Hyphomicrobiales</taxon>
        <taxon>Rhizobiaceae</taxon>
        <taxon>Rhizobium/Agrobacterium group</taxon>
        <taxon>Rhizobium</taxon>
    </lineage>
</organism>
<evidence type="ECO:0000256" key="4">
    <source>
        <dbReference type="ARBA" id="ARBA00022475"/>
    </source>
</evidence>
<feature type="transmembrane region" description="Helical" evidence="13">
    <location>
        <begin position="197"/>
        <end position="218"/>
    </location>
</feature>
<feature type="transmembrane region" description="Helical" evidence="13">
    <location>
        <begin position="12"/>
        <end position="35"/>
    </location>
</feature>
<dbReference type="PANTHER" id="PTHR30529:SF1">
    <property type="entry name" value="CYTOCHROME B561 HOMOLOG 2"/>
    <property type="match status" value="1"/>
</dbReference>
<evidence type="ECO:0000256" key="11">
    <source>
        <dbReference type="ARBA" id="ARBA00023136"/>
    </source>
</evidence>
<dbReference type="InterPro" id="IPR052168">
    <property type="entry name" value="Cytochrome_b561_oxidase"/>
</dbReference>
<evidence type="ECO:0000256" key="12">
    <source>
        <dbReference type="ARBA" id="ARBA00037975"/>
    </source>
</evidence>
<dbReference type="Pfam" id="PF04264">
    <property type="entry name" value="YceI"/>
    <property type="match status" value="1"/>
</dbReference>
<feature type="transmembrane region" description="Helical" evidence="13">
    <location>
        <begin position="93"/>
        <end position="112"/>
    </location>
</feature>
<evidence type="ECO:0000256" key="7">
    <source>
        <dbReference type="ARBA" id="ARBA00022723"/>
    </source>
</evidence>
<keyword evidence="10" id="KW-0408">Iron</keyword>
<evidence type="ECO:0000256" key="5">
    <source>
        <dbReference type="ARBA" id="ARBA00022617"/>
    </source>
</evidence>
<dbReference type="Gene3D" id="2.40.128.110">
    <property type="entry name" value="Lipid/polyisoprenoid-binding, YceI-like"/>
    <property type="match status" value="1"/>
</dbReference>